<dbReference type="InterPro" id="IPR023765">
    <property type="entry name" value="SBP_5_CS"/>
</dbReference>
<dbReference type="InterPro" id="IPR039424">
    <property type="entry name" value="SBP_5"/>
</dbReference>
<feature type="domain" description="Solute-binding protein family 5" evidence="6">
    <location>
        <begin position="75"/>
        <end position="454"/>
    </location>
</feature>
<dbReference type="InterPro" id="IPR000914">
    <property type="entry name" value="SBP_5_dom"/>
</dbReference>
<name>B6IPA0_RHOCS</name>
<dbReference type="EMBL" id="CP000613">
    <property type="protein sequence ID" value="ACI99602.1"/>
    <property type="molecule type" value="Genomic_DNA"/>
</dbReference>
<evidence type="ECO:0000313" key="7">
    <source>
        <dbReference type="EMBL" id="ACI99602.1"/>
    </source>
</evidence>
<protein>
    <submittedName>
        <fullName evidence="7">Periplasmic oligopeptide-binding protein</fullName>
    </submittedName>
</protein>
<keyword evidence="8" id="KW-1185">Reference proteome</keyword>
<keyword evidence="3" id="KW-0813">Transport</keyword>
<evidence type="ECO:0000256" key="5">
    <source>
        <dbReference type="SAM" id="SignalP"/>
    </source>
</evidence>
<gene>
    <name evidence="7" type="primary">oppA</name>
    <name evidence="7" type="ordered locus">RC1_2215</name>
</gene>
<dbReference type="GO" id="GO:0015833">
    <property type="term" value="P:peptide transport"/>
    <property type="evidence" value="ECO:0007669"/>
    <property type="project" value="TreeGrafter"/>
</dbReference>
<dbReference type="Proteomes" id="UP000001591">
    <property type="component" value="Chromosome"/>
</dbReference>
<dbReference type="GO" id="GO:1904680">
    <property type="term" value="F:peptide transmembrane transporter activity"/>
    <property type="evidence" value="ECO:0007669"/>
    <property type="project" value="TreeGrafter"/>
</dbReference>
<dbReference type="KEGG" id="rce:RC1_2215"/>
<dbReference type="PROSITE" id="PS01040">
    <property type="entry name" value="SBP_BACTERIAL_5"/>
    <property type="match status" value="1"/>
</dbReference>
<reference evidence="7 8" key="1">
    <citation type="journal article" date="2010" name="BMC Genomics">
        <title>Metabolic flexibility revealed in the genome of the cyst-forming alpha-1 proteobacterium Rhodospirillum centenum.</title>
        <authorList>
            <person name="Lu Y.K."/>
            <person name="Marden J."/>
            <person name="Han M."/>
            <person name="Swingley W.D."/>
            <person name="Mastrian S.D."/>
            <person name="Chowdhury S.R."/>
            <person name="Hao J."/>
            <person name="Helmy T."/>
            <person name="Kim S."/>
            <person name="Kurdoglu A.A."/>
            <person name="Matthies H.J."/>
            <person name="Rollo D."/>
            <person name="Stothard P."/>
            <person name="Blankenship R.E."/>
            <person name="Bauer C.E."/>
            <person name="Touchman J.W."/>
        </authorList>
    </citation>
    <scope>NUCLEOTIDE SEQUENCE [LARGE SCALE GENOMIC DNA]</scope>
    <source>
        <strain evidence="8">ATCC 51521 / SW</strain>
    </source>
</reference>
<dbReference type="PANTHER" id="PTHR30290">
    <property type="entry name" value="PERIPLASMIC BINDING COMPONENT OF ABC TRANSPORTER"/>
    <property type="match status" value="1"/>
</dbReference>
<dbReference type="SUPFAM" id="SSF53850">
    <property type="entry name" value="Periplasmic binding protein-like II"/>
    <property type="match status" value="1"/>
</dbReference>
<dbReference type="GO" id="GO:0030288">
    <property type="term" value="C:outer membrane-bounded periplasmic space"/>
    <property type="evidence" value="ECO:0007669"/>
    <property type="project" value="UniProtKB-ARBA"/>
</dbReference>
<evidence type="ECO:0000256" key="3">
    <source>
        <dbReference type="ARBA" id="ARBA00022448"/>
    </source>
</evidence>
<dbReference type="eggNOG" id="COG4166">
    <property type="taxonomic scope" value="Bacteria"/>
</dbReference>
<dbReference type="InterPro" id="IPR030678">
    <property type="entry name" value="Peptide/Ni-bd"/>
</dbReference>
<dbReference type="Gene3D" id="3.90.76.10">
    <property type="entry name" value="Dipeptide-binding Protein, Domain 1"/>
    <property type="match status" value="1"/>
</dbReference>
<comment type="similarity">
    <text evidence="2">Belongs to the bacterial solute-binding protein 5 family.</text>
</comment>
<keyword evidence="4 5" id="KW-0732">Signal</keyword>
<dbReference type="PANTHER" id="PTHR30290:SF10">
    <property type="entry name" value="PERIPLASMIC OLIGOPEPTIDE-BINDING PROTEIN-RELATED"/>
    <property type="match status" value="1"/>
</dbReference>
<evidence type="ECO:0000256" key="2">
    <source>
        <dbReference type="ARBA" id="ARBA00005695"/>
    </source>
</evidence>
<dbReference type="CDD" id="cd08504">
    <property type="entry name" value="PBP2_OppA"/>
    <property type="match status" value="1"/>
</dbReference>
<dbReference type="Gene3D" id="3.40.190.10">
    <property type="entry name" value="Periplasmic binding protein-like II"/>
    <property type="match status" value="1"/>
</dbReference>
<evidence type="ECO:0000313" key="8">
    <source>
        <dbReference type="Proteomes" id="UP000001591"/>
    </source>
</evidence>
<dbReference type="Gene3D" id="3.10.105.10">
    <property type="entry name" value="Dipeptide-binding Protein, Domain 3"/>
    <property type="match status" value="1"/>
</dbReference>
<dbReference type="FunFam" id="3.90.76.10:FF:000001">
    <property type="entry name" value="Oligopeptide ABC transporter substrate-binding protein"/>
    <property type="match status" value="1"/>
</dbReference>
<sequence length="535" mass="59149">MTPFFRRLALAVTLTAGFTAAALPALAETTIRRGIGSAPRTIDPHRSDLVQEGWIDIDMFEGLLSLDAKGQTRLALAAAMDISPDGTVYTFTLREDAKFSDGSPVTAGDVVFSFQRLADPKTLSPYAYFAWPIVNGREITAGEKPPSSLGIEAVDPRTVRITLIEPTGYFAGQLSHSSMSVVKKANVEQYGDAFIQPGKMVASGPYVLVEAVPQGHFKLAKNPHYYDAAQVRIDTVYHVVTESADTEFKQFRAGELDATYTLPVTQHEFAQKNLPEAFRPTEVFSTYQFWINMTKEPWKSEPKLRLALLLAADTTVLAEKVVGAGTRPAFTFVPPDSVPGYTSPVPDWASLSSAERDAMAKKLIAEAGYGPGGKPLPKPELLFSTNENNRRIAIAIAAMWKQKLGVEAVLNNQEGRVVASTADDKAYKDMLFFGWNGDYLDPVTFLKLLRSDVAKQNYAGYRNPEFDRLVDLSNVETDPAKRLALLAQAEALALRDVPMIMTHHLTRRRLVAPRVLNWNPNPRDYYPTRYLDIAK</sequence>
<comment type="subcellular location">
    <subcellularLocation>
        <location evidence="1">Periplasm</location>
    </subcellularLocation>
</comment>
<dbReference type="RefSeq" id="WP_012567387.1">
    <property type="nucleotide sequence ID" value="NC_011420.2"/>
</dbReference>
<feature type="chain" id="PRO_5002846713" evidence="5">
    <location>
        <begin position="28"/>
        <end position="535"/>
    </location>
</feature>
<evidence type="ECO:0000256" key="1">
    <source>
        <dbReference type="ARBA" id="ARBA00004418"/>
    </source>
</evidence>
<proteinExistence type="inferred from homology"/>
<evidence type="ECO:0000256" key="4">
    <source>
        <dbReference type="ARBA" id="ARBA00022729"/>
    </source>
</evidence>
<evidence type="ECO:0000259" key="6">
    <source>
        <dbReference type="Pfam" id="PF00496"/>
    </source>
</evidence>
<organism evidence="7 8">
    <name type="scientific">Rhodospirillum centenum (strain ATCC 51521 / SW)</name>
    <dbReference type="NCBI Taxonomy" id="414684"/>
    <lineage>
        <taxon>Bacteria</taxon>
        <taxon>Pseudomonadati</taxon>
        <taxon>Pseudomonadota</taxon>
        <taxon>Alphaproteobacteria</taxon>
        <taxon>Rhodospirillales</taxon>
        <taxon>Rhodospirillaceae</taxon>
        <taxon>Rhodospirillum</taxon>
    </lineage>
</organism>
<feature type="signal peptide" evidence="5">
    <location>
        <begin position="1"/>
        <end position="27"/>
    </location>
</feature>
<dbReference type="PIRSF" id="PIRSF002741">
    <property type="entry name" value="MppA"/>
    <property type="match status" value="1"/>
</dbReference>
<dbReference type="AlphaFoldDB" id="B6IPA0"/>
<dbReference type="STRING" id="414684.RC1_2215"/>
<dbReference type="HOGENOM" id="CLU_017028_0_3_5"/>
<dbReference type="Pfam" id="PF00496">
    <property type="entry name" value="SBP_bac_5"/>
    <property type="match status" value="1"/>
</dbReference>
<accession>B6IPA0</accession>
<dbReference type="GO" id="GO:0043190">
    <property type="term" value="C:ATP-binding cassette (ABC) transporter complex"/>
    <property type="evidence" value="ECO:0007669"/>
    <property type="project" value="InterPro"/>
</dbReference>